<name>A0A2J0Q6Q0_9BACT</name>
<evidence type="ECO:0000256" key="1">
    <source>
        <dbReference type="SAM" id="Phobius"/>
    </source>
</evidence>
<sequence>MLGKLSKIKQPALSFISSRKYFGNSNSGFSLIEVLLVTTILSILSTVLILTFRSDTSNQVSRIRAAKVIATDIRRIQSLALSTTSYDGETTCGYGMLKQNSNTYILYAGLSGGITCQSKPKNYQAGIDKIIEVKQIINSNLKFQNNFKDIFFKPPDPIVYFQNTHNINAQPEEIKIIKKSENTCAQSPCTIVKVYVSGKVEIVP</sequence>
<reference evidence="2 3" key="1">
    <citation type="submission" date="2017-09" db="EMBL/GenBank/DDBJ databases">
        <title>Depth-based differentiation of microbial function through sediment-hosted aquifers and enrichment of novel symbionts in the deep terrestrial subsurface.</title>
        <authorList>
            <person name="Probst A.J."/>
            <person name="Ladd B."/>
            <person name="Jarett J.K."/>
            <person name="Geller-Mcgrath D.E."/>
            <person name="Sieber C.M."/>
            <person name="Emerson J.B."/>
            <person name="Anantharaman K."/>
            <person name="Thomas B.C."/>
            <person name="Malmstrom R."/>
            <person name="Stieglmeier M."/>
            <person name="Klingl A."/>
            <person name="Woyke T."/>
            <person name="Ryan C.M."/>
            <person name="Banfield J.F."/>
        </authorList>
    </citation>
    <scope>NUCLEOTIDE SEQUENCE [LARGE SCALE GENOMIC DNA]</scope>
    <source>
        <strain evidence="2">CG10_big_fil_rev_8_21_14_0_10_36_16</strain>
    </source>
</reference>
<dbReference type="EMBL" id="PCXQ01000006">
    <property type="protein sequence ID" value="PJE50542.1"/>
    <property type="molecule type" value="Genomic_DNA"/>
</dbReference>
<dbReference type="InterPro" id="IPR045584">
    <property type="entry name" value="Pilin-like"/>
</dbReference>
<dbReference type="NCBIfam" id="TIGR02532">
    <property type="entry name" value="IV_pilin_GFxxxE"/>
    <property type="match status" value="1"/>
</dbReference>
<proteinExistence type="predicted"/>
<organism evidence="2 3">
    <name type="scientific">Candidatus Yanofskybacteria bacterium CG10_big_fil_rev_8_21_14_0_10_36_16</name>
    <dbReference type="NCBI Taxonomy" id="1975096"/>
    <lineage>
        <taxon>Bacteria</taxon>
        <taxon>Candidatus Yanofskyibacteriota</taxon>
    </lineage>
</organism>
<accession>A0A2J0Q6Q0</accession>
<evidence type="ECO:0000313" key="3">
    <source>
        <dbReference type="Proteomes" id="UP000228496"/>
    </source>
</evidence>
<dbReference type="PROSITE" id="PS00409">
    <property type="entry name" value="PROKAR_NTER_METHYL"/>
    <property type="match status" value="1"/>
</dbReference>
<keyword evidence="1" id="KW-0472">Membrane</keyword>
<keyword evidence="1" id="KW-0812">Transmembrane</keyword>
<feature type="transmembrane region" description="Helical" evidence="1">
    <location>
        <begin position="29"/>
        <end position="52"/>
    </location>
</feature>
<dbReference type="InterPro" id="IPR012902">
    <property type="entry name" value="N_methyl_site"/>
</dbReference>
<evidence type="ECO:0000313" key="2">
    <source>
        <dbReference type="EMBL" id="PJE50542.1"/>
    </source>
</evidence>
<gene>
    <name evidence="2" type="ORF">COV29_04005</name>
</gene>
<dbReference type="SUPFAM" id="SSF54523">
    <property type="entry name" value="Pili subunits"/>
    <property type="match status" value="1"/>
</dbReference>
<dbReference type="AlphaFoldDB" id="A0A2J0Q6Q0"/>
<protein>
    <recommendedName>
        <fullName evidence="4">Type II secretion system protein GspH</fullName>
    </recommendedName>
</protein>
<keyword evidence="1" id="KW-1133">Transmembrane helix</keyword>
<evidence type="ECO:0008006" key="4">
    <source>
        <dbReference type="Google" id="ProtNLM"/>
    </source>
</evidence>
<dbReference type="Pfam" id="PF07963">
    <property type="entry name" value="N_methyl"/>
    <property type="match status" value="1"/>
</dbReference>
<comment type="caution">
    <text evidence="2">The sequence shown here is derived from an EMBL/GenBank/DDBJ whole genome shotgun (WGS) entry which is preliminary data.</text>
</comment>
<dbReference type="Proteomes" id="UP000228496">
    <property type="component" value="Unassembled WGS sequence"/>
</dbReference>